<keyword evidence="1" id="KW-0472">Membrane</keyword>
<keyword evidence="5" id="KW-1185">Reference proteome</keyword>
<dbReference type="GO" id="GO:0030968">
    <property type="term" value="P:endoplasmic reticulum unfolded protein response"/>
    <property type="evidence" value="ECO:0007669"/>
    <property type="project" value="TreeGrafter"/>
</dbReference>
<reference evidence="4" key="1">
    <citation type="submission" date="2023-01" db="EMBL/GenBank/DDBJ databases">
        <title>Genome assembly of the deep-sea coral Lophelia pertusa.</title>
        <authorList>
            <person name="Herrera S."/>
            <person name="Cordes E."/>
        </authorList>
    </citation>
    <scope>NUCLEOTIDE SEQUENCE</scope>
    <source>
        <strain evidence="4">USNM1676648</strain>
        <tissue evidence="4">Polyp</tissue>
    </source>
</reference>
<evidence type="ECO:0000313" key="4">
    <source>
        <dbReference type="EMBL" id="KAJ7354778.1"/>
    </source>
</evidence>
<dbReference type="Pfam" id="PF19913">
    <property type="entry name" value="WCOB"/>
    <property type="match status" value="1"/>
</dbReference>
<dbReference type="EMBL" id="MU827333">
    <property type="protein sequence ID" value="KAJ7354778.1"/>
    <property type="molecule type" value="Genomic_DNA"/>
</dbReference>
<name>A0A9X0CKK9_9CNID</name>
<dbReference type="PANTHER" id="PTHR13098:SF3">
    <property type="entry name" value="WOLFRAMIN"/>
    <property type="match status" value="1"/>
</dbReference>
<dbReference type="PANTHER" id="PTHR13098">
    <property type="entry name" value="WOLFRAMIN"/>
    <property type="match status" value="1"/>
</dbReference>
<dbReference type="Proteomes" id="UP001163046">
    <property type="component" value="Unassembled WGS sequence"/>
</dbReference>
<dbReference type="Pfam" id="PF20053">
    <property type="entry name" value="WC-rich"/>
    <property type="match status" value="1"/>
</dbReference>
<evidence type="ECO:0000313" key="5">
    <source>
        <dbReference type="Proteomes" id="UP001163046"/>
    </source>
</evidence>
<dbReference type="OrthoDB" id="5865303at2759"/>
<dbReference type="InterPro" id="IPR026209">
    <property type="entry name" value="Wolframin_fam"/>
</dbReference>
<protein>
    <submittedName>
        <fullName evidence="4">Wolframin</fullName>
    </submittedName>
</protein>
<comment type="caution">
    <text evidence="4">The sequence shown here is derived from an EMBL/GenBank/DDBJ whole genome shotgun (WGS) entry which is preliminary data.</text>
</comment>
<feature type="domain" description="Wolframin cysteine-rich" evidence="3">
    <location>
        <begin position="94"/>
        <end position="172"/>
    </location>
</feature>
<dbReference type="InterPro" id="IPR045400">
    <property type="entry name" value="Wolframin_Cys-rich"/>
</dbReference>
<dbReference type="AlphaFoldDB" id="A0A9X0CKK9"/>
<evidence type="ECO:0000259" key="2">
    <source>
        <dbReference type="Pfam" id="PF19913"/>
    </source>
</evidence>
<evidence type="ECO:0000259" key="3">
    <source>
        <dbReference type="Pfam" id="PF20053"/>
    </source>
</evidence>
<proteinExistence type="predicted"/>
<dbReference type="GO" id="GO:0005789">
    <property type="term" value="C:endoplasmic reticulum membrane"/>
    <property type="evidence" value="ECO:0007669"/>
    <property type="project" value="TreeGrafter"/>
</dbReference>
<keyword evidence="1" id="KW-1133">Transmembrane helix</keyword>
<feature type="domain" description="Wolframin OB-fold" evidence="2">
    <location>
        <begin position="195"/>
        <end position="253"/>
    </location>
</feature>
<organism evidence="4 5">
    <name type="scientific">Desmophyllum pertusum</name>
    <dbReference type="NCBI Taxonomy" id="174260"/>
    <lineage>
        <taxon>Eukaryota</taxon>
        <taxon>Metazoa</taxon>
        <taxon>Cnidaria</taxon>
        <taxon>Anthozoa</taxon>
        <taxon>Hexacorallia</taxon>
        <taxon>Scleractinia</taxon>
        <taxon>Caryophylliina</taxon>
        <taxon>Caryophylliidae</taxon>
        <taxon>Desmophyllum</taxon>
    </lineage>
</organism>
<dbReference type="GO" id="GO:0055074">
    <property type="term" value="P:calcium ion homeostasis"/>
    <property type="evidence" value="ECO:0007669"/>
    <property type="project" value="TreeGrafter"/>
</dbReference>
<dbReference type="InterPro" id="IPR045461">
    <property type="entry name" value="Wolframin_OB_fold"/>
</dbReference>
<sequence length="305" mass="34695">MLFLFTIGLTLAYLLQWFLTLDFALKLAVTAVMLAASSAFFYYSNQEIPHGEKLQRKKKPLMIAAGLVVFCLLVPIIYVNFVPSIYGSHMPLSWEEYYTTCGSKAREGDDVNIAAVQINCNEFHGESVNWTGTVAYVKLTSVENRFRRLVTFLPVFLGPTIKCLLGGGEDSNTDRSLERSSWFPRPKGLCHLRTFDRYTFSVGVDMADPVSHNNEVIQLTVTHRYYHTMVTLQKNTQITFQGRLENGPPYVTVTAKRLFINGVKVKPRIGLGRDDIFEGLRDSGRFMAQFFMTPLINERDEEDED</sequence>
<accession>A0A9X0CKK9</accession>
<feature type="transmembrane region" description="Helical" evidence="1">
    <location>
        <begin position="24"/>
        <end position="43"/>
    </location>
</feature>
<dbReference type="PRINTS" id="PR02060">
    <property type="entry name" value="WOLFFAMILY"/>
</dbReference>
<evidence type="ECO:0000256" key="1">
    <source>
        <dbReference type="SAM" id="Phobius"/>
    </source>
</evidence>
<gene>
    <name evidence="4" type="primary">WFS1_3</name>
    <name evidence="4" type="ORF">OS493_030195</name>
</gene>
<feature type="transmembrane region" description="Helical" evidence="1">
    <location>
        <begin position="63"/>
        <end position="81"/>
    </location>
</feature>
<keyword evidence="1" id="KW-0812">Transmembrane</keyword>